<evidence type="ECO:0000259" key="5">
    <source>
        <dbReference type="PROSITE" id="PS51733"/>
    </source>
</evidence>
<organism evidence="6 7">
    <name type="scientific">Treponema vincentii ATCC 35580</name>
    <dbReference type="NCBI Taxonomy" id="596324"/>
    <lineage>
        <taxon>Bacteria</taxon>
        <taxon>Pseudomonadati</taxon>
        <taxon>Spirochaetota</taxon>
        <taxon>Spirochaetia</taxon>
        <taxon>Spirochaetales</taxon>
        <taxon>Treponemataceae</taxon>
        <taxon>Treponema</taxon>
    </lineage>
</organism>
<proteinExistence type="predicted"/>
<dbReference type="SUPFAM" id="SSF55681">
    <property type="entry name" value="Class II aaRS and biotin synthetases"/>
    <property type="match status" value="1"/>
</dbReference>
<dbReference type="Pfam" id="PF02237">
    <property type="entry name" value="BPL_C"/>
    <property type="match status" value="1"/>
</dbReference>
<dbReference type="OrthoDB" id="9807064at2"/>
<comment type="caution">
    <text evidence="6">The sequence shown here is derived from an EMBL/GenBank/DDBJ whole genome shotgun (WGS) entry which is preliminary data.</text>
</comment>
<evidence type="ECO:0000313" key="6">
    <source>
        <dbReference type="EMBL" id="EEV19432.1"/>
    </source>
</evidence>
<reference evidence="6 7" key="1">
    <citation type="submission" date="2009-07" db="EMBL/GenBank/DDBJ databases">
        <authorList>
            <person name="Madupu R."/>
            <person name="Sebastian Y."/>
            <person name="Durkin A.S."/>
            <person name="Torralba M."/>
            <person name="Methe B."/>
            <person name="Sutton G.G."/>
            <person name="Strausberg R.L."/>
            <person name="Nelson K.E."/>
        </authorList>
    </citation>
    <scope>NUCLEOTIDE SEQUENCE [LARGE SCALE GENOMIC DNA]</scope>
    <source>
        <strain evidence="6 7">ATCC 35580</strain>
    </source>
</reference>
<comment type="catalytic activity">
    <reaction evidence="4">
        <text>biotin + L-lysyl-[protein] + ATP = N(6)-biotinyl-L-lysyl-[protein] + AMP + diphosphate + H(+)</text>
        <dbReference type="Rhea" id="RHEA:11756"/>
        <dbReference type="Rhea" id="RHEA-COMP:9752"/>
        <dbReference type="Rhea" id="RHEA-COMP:10505"/>
        <dbReference type="ChEBI" id="CHEBI:15378"/>
        <dbReference type="ChEBI" id="CHEBI:29969"/>
        <dbReference type="ChEBI" id="CHEBI:30616"/>
        <dbReference type="ChEBI" id="CHEBI:33019"/>
        <dbReference type="ChEBI" id="CHEBI:57586"/>
        <dbReference type="ChEBI" id="CHEBI:83144"/>
        <dbReference type="ChEBI" id="CHEBI:456215"/>
        <dbReference type="EC" id="6.3.4.15"/>
    </reaction>
</comment>
<keyword evidence="1 6" id="KW-0436">Ligase</keyword>
<dbReference type="EMBL" id="ACYH01000058">
    <property type="protein sequence ID" value="EEV19432.1"/>
    <property type="molecule type" value="Genomic_DNA"/>
</dbReference>
<evidence type="ECO:0000256" key="3">
    <source>
        <dbReference type="ARBA" id="ARBA00024227"/>
    </source>
</evidence>
<evidence type="ECO:0000256" key="1">
    <source>
        <dbReference type="ARBA" id="ARBA00022598"/>
    </source>
</evidence>
<protein>
    <recommendedName>
        <fullName evidence="3">biotin--[biotin carboxyl-carrier protein] ligase</fullName>
        <ecNumber evidence="3">6.3.4.15</ecNumber>
    </recommendedName>
</protein>
<keyword evidence="2" id="KW-0092">Biotin</keyword>
<dbReference type="RefSeq" id="WP_006189745.1">
    <property type="nucleotide sequence ID" value="NZ_ACYH01000058.1"/>
</dbReference>
<dbReference type="GO" id="GO:0005737">
    <property type="term" value="C:cytoplasm"/>
    <property type="evidence" value="ECO:0007669"/>
    <property type="project" value="TreeGrafter"/>
</dbReference>
<dbReference type="PANTHER" id="PTHR12835:SF5">
    <property type="entry name" value="BIOTIN--PROTEIN LIGASE"/>
    <property type="match status" value="1"/>
</dbReference>
<dbReference type="InterPro" id="IPR004408">
    <property type="entry name" value="Biotin_CoA_COase_ligase"/>
</dbReference>
<dbReference type="STRING" id="596324.TREVI0001_2233"/>
<dbReference type="Pfam" id="PF03099">
    <property type="entry name" value="BPL_LplA_LipB"/>
    <property type="match status" value="1"/>
</dbReference>
<dbReference type="Gene3D" id="3.30.930.10">
    <property type="entry name" value="Bira Bifunctional Protein, Domain 2"/>
    <property type="match status" value="1"/>
</dbReference>
<name>C8PSZ7_9SPIR</name>
<accession>C8PSZ7</accession>
<dbReference type="InterPro" id="IPR004143">
    <property type="entry name" value="BPL_LPL_catalytic"/>
</dbReference>
<evidence type="ECO:0000256" key="4">
    <source>
        <dbReference type="ARBA" id="ARBA00047846"/>
    </source>
</evidence>
<dbReference type="PROSITE" id="PS51733">
    <property type="entry name" value="BPL_LPL_CATALYTIC"/>
    <property type="match status" value="1"/>
</dbReference>
<dbReference type="AlphaFoldDB" id="C8PSZ7"/>
<dbReference type="CDD" id="cd16442">
    <property type="entry name" value="BPL"/>
    <property type="match status" value="1"/>
</dbReference>
<evidence type="ECO:0000313" key="7">
    <source>
        <dbReference type="Proteomes" id="UP000004509"/>
    </source>
</evidence>
<feature type="domain" description="BPL/LPL catalytic" evidence="5">
    <location>
        <begin position="3"/>
        <end position="190"/>
    </location>
</feature>
<sequence>MIPQQKRETTSIQNPFNAPVYYYARTDSTLQAARECLADGCPDGTFIYAGYQTEGRGRMSDRQWLSPAGENLLGTLILKQPASTDFTLRIGLAVSLTLDSFLPPGLRTAVKWPNDIFINGKKAAGILCEGAGGCILAGIGINLLQTAFLRSIEHTATSLALVIGADKCPSFEVFIPALLNNIRECLTRRDWHEEISRRLWKRGTIVRFMRGQQEDDIIEGVLTGIAFDGALCIAEADKEHRYYSGELIFD</sequence>
<dbReference type="InterPro" id="IPR003142">
    <property type="entry name" value="BPL_C"/>
</dbReference>
<evidence type="ECO:0000256" key="2">
    <source>
        <dbReference type="ARBA" id="ARBA00023267"/>
    </source>
</evidence>
<dbReference type="EC" id="6.3.4.15" evidence="3"/>
<gene>
    <name evidence="6" type="ORF">TREVI0001_2233</name>
</gene>
<dbReference type="eggNOG" id="COG0340">
    <property type="taxonomic scope" value="Bacteria"/>
</dbReference>
<dbReference type="InterPro" id="IPR045864">
    <property type="entry name" value="aa-tRNA-synth_II/BPL/LPL"/>
</dbReference>
<dbReference type="PANTHER" id="PTHR12835">
    <property type="entry name" value="BIOTIN PROTEIN LIGASE"/>
    <property type="match status" value="1"/>
</dbReference>
<dbReference type="Proteomes" id="UP000004509">
    <property type="component" value="Unassembled WGS sequence"/>
</dbReference>
<dbReference type="GO" id="GO:0004077">
    <property type="term" value="F:biotin--[biotin carboxyl-carrier protein] ligase activity"/>
    <property type="evidence" value="ECO:0007669"/>
    <property type="project" value="UniProtKB-EC"/>
</dbReference>
<dbReference type="NCBIfam" id="TIGR00121">
    <property type="entry name" value="birA_ligase"/>
    <property type="match status" value="1"/>
</dbReference>